<evidence type="ECO:0000256" key="5">
    <source>
        <dbReference type="PROSITE-ProRule" id="PRU00723"/>
    </source>
</evidence>
<sequence>MEPHAAATAAAGGGGGGDGEGGGGGSPDTGLEGPMWRMGLGGGGGGGEGDAATRLPERPGEEDCVYYLRTGACGFGDRCRYNHPRDRGGGTEFGGGTKNAAALDYPERAGQPICEYYMKTGTCKFGTNCKYHHPKQDGSVLPVMLNNSGFPIRLGEKECSYYMKTGQCKFGSTCKFHHPEFGGVQMTPGIYPSLQSPSIPSPHPYASLANWQMGRPPVVPGSYMSGSYTPMVLPSGMIPLQGWSPYPASVNPVVSGGAQQNVQAGPVYGMGHHGSSSTIAYGGPYVPYASSTGQSSNNQQEQGFPERPGQPECQYYMRTGDCKFGATCKYHHPRDLSAPKSSYMVNPLCLPLRPGAQPCAYYAQNGYCRYGVACKYDHPMGTLGYSPSALLLPDMPIAPYPIGFSIATLAPSSSSPDLRPEYISTKDQSVNQVTSPVAASEPAGSILPKGVFPTDTMMRAQTNTTGGSSSPGAESMWRLGLGGGGEGGAARLPERPGEADCVYYLRTGACGYGENCRYNHPRDRAASAALNGGGKSTHLAEYPERPGQPACEYYMKNGTCKFGSNCKYDHPRESSVQPVILNASGYPLRPGEKDCSYYIKTGHCKFGSTCKFHHPEIGGVSETPNMYPPVQPPPMSSSHPYPQLAGWQMGRPPVLPGSYLPGSYPPMMLPSTVLPMQGWNPYISHVNQVASAGGHQTIQSGPFYGLSHQGPSSAVTYGSQYAPSLSSSAMPSSSSNQEPAFPARPGQPDCQYYLKTGSCKFGSACKYHHPQHLNTPKSNCILSPLGLPLRPGSHPCAYYTQHGFCKFGPTCKFDHPMGTLSYSPSASSITDVPVAPYPVGFAVAPVAPSSSSSDLRPEYVLTKEFSANQSVSPGTICGPAGAMLKAYAPHMLIRPQTSASGGIVTTHGGPNKT</sequence>
<feature type="domain" description="C3H1-type" evidence="7">
    <location>
        <begin position="353"/>
        <end position="381"/>
    </location>
</feature>
<feature type="zinc finger region" description="C3H1-type" evidence="5">
    <location>
        <begin position="153"/>
        <end position="181"/>
    </location>
</feature>
<dbReference type="HOGENOM" id="CLU_318681_0_0_1"/>
<feature type="zinc finger region" description="C3H1-type" evidence="5">
    <location>
        <begin position="495"/>
        <end position="523"/>
    </location>
</feature>
<keyword evidence="1 5" id="KW-0479">Metal-binding</keyword>
<dbReference type="PANTHER" id="PTHR12506">
    <property type="entry name" value="PROTEIN PHOSPHATASE RELATED"/>
    <property type="match status" value="1"/>
</dbReference>
<feature type="domain" description="C3H1-type" evidence="7">
    <location>
        <begin position="58"/>
        <end position="86"/>
    </location>
</feature>
<evidence type="ECO:0000256" key="6">
    <source>
        <dbReference type="SAM" id="MobiDB-lite"/>
    </source>
</evidence>
<dbReference type="InterPro" id="IPR036855">
    <property type="entry name" value="Znf_CCCH_sf"/>
</dbReference>
<feature type="domain" description="C3H1-type" evidence="7">
    <location>
        <begin position="744"/>
        <end position="772"/>
    </location>
</feature>
<feature type="domain" description="C3H1-type" evidence="7">
    <location>
        <begin position="790"/>
        <end position="818"/>
    </location>
</feature>
<dbReference type="PROSITE" id="PS50103">
    <property type="entry name" value="ZF_C3H1"/>
    <property type="match status" value="10"/>
</dbReference>
<feature type="region of interest" description="Disordered" evidence="6">
    <location>
        <begin position="1"/>
        <end position="56"/>
    </location>
</feature>
<organism evidence="8 9">
    <name type="scientific">Leersia perrieri</name>
    <dbReference type="NCBI Taxonomy" id="77586"/>
    <lineage>
        <taxon>Eukaryota</taxon>
        <taxon>Viridiplantae</taxon>
        <taxon>Streptophyta</taxon>
        <taxon>Embryophyta</taxon>
        <taxon>Tracheophyta</taxon>
        <taxon>Spermatophyta</taxon>
        <taxon>Magnoliopsida</taxon>
        <taxon>Liliopsida</taxon>
        <taxon>Poales</taxon>
        <taxon>Poaceae</taxon>
        <taxon>BOP clade</taxon>
        <taxon>Oryzoideae</taxon>
        <taxon>Oryzeae</taxon>
        <taxon>Oryzinae</taxon>
        <taxon>Leersia</taxon>
    </lineage>
</organism>
<feature type="compositionally biased region" description="Polar residues" evidence="6">
    <location>
        <begin position="290"/>
        <end position="302"/>
    </location>
</feature>
<reference evidence="8 9" key="1">
    <citation type="submission" date="2012-08" db="EMBL/GenBank/DDBJ databases">
        <title>Oryza genome evolution.</title>
        <authorList>
            <person name="Wing R.A."/>
        </authorList>
    </citation>
    <scope>NUCLEOTIDE SEQUENCE</scope>
</reference>
<dbReference type="SUPFAM" id="SSF90229">
    <property type="entry name" value="CCCH zinc finger"/>
    <property type="match status" value="10"/>
</dbReference>
<feature type="zinc finger region" description="C3H1-type" evidence="5">
    <location>
        <begin position="545"/>
        <end position="573"/>
    </location>
</feature>
<dbReference type="Gene3D" id="2.30.30.1190">
    <property type="match status" value="2"/>
</dbReference>
<feature type="domain" description="C3H1-type" evidence="7">
    <location>
        <begin position="153"/>
        <end position="181"/>
    </location>
</feature>
<evidence type="ECO:0000256" key="1">
    <source>
        <dbReference type="ARBA" id="ARBA00022723"/>
    </source>
</evidence>
<feature type="domain" description="C3H1-type" evidence="7">
    <location>
        <begin position="589"/>
        <end position="617"/>
    </location>
</feature>
<feature type="zinc finger region" description="C3H1-type" evidence="5">
    <location>
        <begin position="790"/>
        <end position="818"/>
    </location>
</feature>
<proteinExistence type="predicted"/>
<reference evidence="9" key="2">
    <citation type="submission" date="2013-12" db="EMBL/GenBank/DDBJ databases">
        <authorList>
            <person name="Yu Y."/>
            <person name="Lee S."/>
            <person name="de Baynast K."/>
            <person name="Wissotski M."/>
            <person name="Liu L."/>
            <person name="Talag J."/>
            <person name="Goicoechea J."/>
            <person name="Angelova A."/>
            <person name="Jetty R."/>
            <person name="Kudrna D."/>
            <person name="Golser W."/>
            <person name="Rivera L."/>
            <person name="Zhang J."/>
            <person name="Wing R."/>
        </authorList>
    </citation>
    <scope>NUCLEOTIDE SEQUENCE</scope>
</reference>
<dbReference type="Proteomes" id="UP000032180">
    <property type="component" value="Chromosome 1"/>
</dbReference>
<dbReference type="eggNOG" id="KOG1677">
    <property type="taxonomic scope" value="Eukaryota"/>
</dbReference>
<dbReference type="GO" id="GO:0003729">
    <property type="term" value="F:mRNA binding"/>
    <property type="evidence" value="ECO:0007669"/>
    <property type="project" value="TreeGrafter"/>
</dbReference>
<dbReference type="STRING" id="77586.A0A0D9UZ82"/>
<dbReference type="InterPro" id="IPR000571">
    <property type="entry name" value="Znf_CCCH"/>
</dbReference>
<dbReference type="InterPro" id="IPR050974">
    <property type="entry name" value="Plant_ZF_CCCH"/>
</dbReference>
<keyword evidence="4" id="KW-0238">DNA-binding</keyword>
<evidence type="ECO:0000313" key="9">
    <source>
        <dbReference type="Proteomes" id="UP000032180"/>
    </source>
</evidence>
<reference evidence="8" key="3">
    <citation type="submission" date="2015-04" db="UniProtKB">
        <authorList>
            <consortium name="EnsemblPlants"/>
        </authorList>
    </citation>
    <scope>IDENTIFICATION</scope>
</reference>
<feature type="compositionally biased region" description="Low complexity" evidence="6">
    <location>
        <begin position="1"/>
        <end position="10"/>
    </location>
</feature>
<evidence type="ECO:0000256" key="3">
    <source>
        <dbReference type="ARBA" id="ARBA00022833"/>
    </source>
</evidence>
<dbReference type="PANTHER" id="PTHR12506:SF80">
    <property type="entry name" value="ZINC FINGER CCCH DOMAIN-CONTAINING PROTEIN 6"/>
    <property type="match status" value="1"/>
</dbReference>
<evidence type="ECO:0000256" key="2">
    <source>
        <dbReference type="ARBA" id="ARBA00022771"/>
    </source>
</evidence>
<name>A0A0D9UZ82_9ORYZ</name>
<keyword evidence="9" id="KW-1185">Reference proteome</keyword>
<feature type="region of interest" description="Disordered" evidence="6">
    <location>
        <begin position="290"/>
        <end position="310"/>
    </location>
</feature>
<evidence type="ECO:0000313" key="8">
    <source>
        <dbReference type="EnsemblPlants" id="LPERR01G09410.1"/>
    </source>
</evidence>
<accession>A0A0D9UZ82</accession>
<dbReference type="Gramene" id="LPERR01G09410.1">
    <property type="protein sequence ID" value="LPERR01G09410.1"/>
    <property type="gene ID" value="LPERR01G09410"/>
</dbReference>
<dbReference type="AlphaFoldDB" id="A0A0D9UZ82"/>
<feature type="zinc finger region" description="C3H1-type" evidence="5">
    <location>
        <begin position="744"/>
        <end position="772"/>
    </location>
</feature>
<feature type="domain" description="C3H1-type" evidence="7">
    <location>
        <begin position="495"/>
        <end position="523"/>
    </location>
</feature>
<feature type="zinc finger region" description="C3H1-type" evidence="5">
    <location>
        <begin position="58"/>
        <end position="86"/>
    </location>
</feature>
<evidence type="ECO:0000259" key="7">
    <source>
        <dbReference type="PROSITE" id="PS50103"/>
    </source>
</evidence>
<feature type="domain" description="C3H1-type" evidence="7">
    <location>
        <begin position="108"/>
        <end position="136"/>
    </location>
</feature>
<dbReference type="GO" id="GO:0008270">
    <property type="term" value="F:zinc ion binding"/>
    <property type="evidence" value="ECO:0007669"/>
    <property type="project" value="UniProtKB-KW"/>
</dbReference>
<feature type="zinc finger region" description="C3H1-type" evidence="5">
    <location>
        <begin position="353"/>
        <end position="381"/>
    </location>
</feature>
<protein>
    <recommendedName>
        <fullName evidence="7">C3H1-type domain-containing protein</fullName>
    </recommendedName>
</protein>
<feature type="zinc finger region" description="C3H1-type" evidence="5">
    <location>
        <begin position="108"/>
        <end position="136"/>
    </location>
</feature>
<dbReference type="Gene3D" id="4.10.1000.10">
    <property type="entry name" value="Zinc finger, CCCH-type"/>
    <property type="match status" value="4"/>
</dbReference>
<dbReference type="Pfam" id="PF00642">
    <property type="entry name" value="zf-CCCH"/>
    <property type="match status" value="10"/>
</dbReference>
<dbReference type="GO" id="GO:0003677">
    <property type="term" value="F:DNA binding"/>
    <property type="evidence" value="ECO:0007669"/>
    <property type="project" value="UniProtKB-KW"/>
</dbReference>
<dbReference type="SMART" id="SM00356">
    <property type="entry name" value="ZnF_C3H1"/>
    <property type="match status" value="10"/>
</dbReference>
<feature type="zinc finger region" description="C3H1-type" evidence="5">
    <location>
        <begin position="307"/>
        <end position="335"/>
    </location>
</feature>
<keyword evidence="3 5" id="KW-0862">Zinc</keyword>
<evidence type="ECO:0000256" key="4">
    <source>
        <dbReference type="ARBA" id="ARBA00023125"/>
    </source>
</evidence>
<feature type="zinc finger region" description="C3H1-type" evidence="5">
    <location>
        <begin position="589"/>
        <end position="617"/>
    </location>
</feature>
<feature type="domain" description="C3H1-type" evidence="7">
    <location>
        <begin position="545"/>
        <end position="573"/>
    </location>
</feature>
<feature type="compositionally biased region" description="Gly residues" evidence="6">
    <location>
        <begin position="11"/>
        <end position="27"/>
    </location>
</feature>
<keyword evidence="2 5" id="KW-0863">Zinc-finger</keyword>
<dbReference type="EnsemblPlants" id="LPERR01G09410.1">
    <property type="protein sequence ID" value="LPERR01G09410.1"/>
    <property type="gene ID" value="LPERR01G09410"/>
</dbReference>
<feature type="compositionally biased region" description="Gly residues" evidence="6">
    <location>
        <begin position="39"/>
        <end position="49"/>
    </location>
</feature>
<feature type="domain" description="C3H1-type" evidence="7">
    <location>
        <begin position="307"/>
        <end position="335"/>
    </location>
</feature>